<evidence type="ECO:0000256" key="1">
    <source>
        <dbReference type="ARBA" id="ARBA00004651"/>
    </source>
</evidence>
<dbReference type="Pfam" id="PF09335">
    <property type="entry name" value="VTT_dom"/>
    <property type="match status" value="1"/>
</dbReference>
<dbReference type="EMBL" id="LAZR01016008">
    <property type="protein sequence ID" value="KKM06375.1"/>
    <property type="molecule type" value="Genomic_DNA"/>
</dbReference>
<feature type="transmembrane region" description="Helical" evidence="6">
    <location>
        <begin position="211"/>
        <end position="231"/>
    </location>
</feature>
<evidence type="ECO:0000256" key="3">
    <source>
        <dbReference type="ARBA" id="ARBA00022692"/>
    </source>
</evidence>
<comment type="caution">
    <text evidence="8">The sequence shown here is derived from an EMBL/GenBank/DDBJ whole genome shotgun (WGS) entry which is preliminary data.</text>
</comment>
<evidence type="ECO:0000256" key="2">
    <source>
        <dbReference type="ARBA" id="ARBA00022475"/>
    </source>
</evidence>
<dbReference type="PANTHER" id="PTHR12677">
    <property type="entry name" value="GOLGI APPARATUS MEMBRANE PROTEIN TVP38-RELATED"/>
    <property type="match status" value="1"/>
</dbReference>
<protein>
    <recommendedName>
        <fullName evidence="7">VTT domain-containing protein</fullName>
    </recommendedName>
</protein>
<feature type="transmembrane region" description="Helical" evidence="6">
    <location>
        <begin position="65"/>
        <end position="89"/>
    </location>
</feature>
<feature type="domain" description="VTT" evidence="7">
    <location>
        <begin position="87"/>
        <end position="201"/>
    </location>
</feature>
<comment type="subcellular location">
    <subcellularLocation>
        <location evidence="1">Cell membrane</location>
        <topology evidence="1">Multi-pass membrane protein</topology>
    </subcellularLocation>
</comment>
<feature type="transmembrane region" description="Helical" evidence="6">
    <location>
        <begin position="180"/>
        <end position="199"/>
    </location>
</feature>
<dbReference type="AlphaFoldDB" id="A0A0F9H5Q4"/>
<feature type="transmembrane region" description="Helical" evidence="6">
    <location>
        <begin position="21"/>
        <end position="38"/>
    </location>
</feature>
<dbReference type="GO" id="GO:0005886">
    <property type="term" value="C:plasma membrane"/>
    <property type="evidence" value="ECO:0007669"/>
    <property type="project" value="UniProtKB-SubCell"/>
</dbReference>
<reference evidence="8" key="1">
    <citation type="journal article" date="2015" name="Nature">
        <title>Complex archaea that bridge the gap between prokaryotes and eukaryotes.</title>
        <authorList>
            <person name="Spang A."/>
            <person name="Saw J.H."/>
            <person name="Jorgensen S.L."/>
            <person name="Zaremba-Niedzwiedzka K."/>
            <person name="Martijn J."/>
            <person name="Lind A.E."/>
            <person name="van Eijk R."/>
            <person name="Schleper C."/>
            <person name="Guy L."/>
            <person name="Ettema T.J."/>
        </authorList>
    </citation>
    <scope>NUCLEOTIDE SEQUENCE</scope>
</reference>
<proteinExistence type="predicted"/>
<evidence type="ECO:0000259" key="7">
    <source>
        <dbReference type="Pfam" id="PF09335"/>
    </source>
</evidence>
<dbReference type="InterPro" id="IPR015414">
    <property type="entry name" value="TMEM64"/>
</dbReference>
<dbReference type="InterPro" id="IPR032816">
    <property type="entry name" value="VTT_dom"/>
</dbReference>
<feature type="transmembrane region" description="Helical" evidence="6">
    <location>
        <begin position="96"/>
        <end position="125"/>
    </location>
</feature>
<accession>A0A0F9H5Q4</accession>
<evidence type="ECO:0000256" key="6">
    <source>
        <dbReference type="SAM" id="Phobius"/>
    </source>
</evidence>
<organism evidence="8">
    <name type="scientific">marine sediment metagenome</name>
    <dbReference type="NCBI Taxonomy" id="412755"/>
    <lineage>
        <taxon>unclassified sequences</taxon>
        <taxon>metagenomes</taxon>
        <taxon>ecological metagenomes</taxon>
    </lineage>
</organism>
<dbReference type="PANTHER" id="PTHR12677:SF59">
    <property type="entry name" value="GOLGI APPARATUS MEMBRANE PROTEIN TVP38-RELATED"/>
    <property type="match status" value="1"/>
</dbReference>
<name>A0A0F9H5Q4_9ZZZZ</name>
<sequence length="254" mass="27773">MIYMPVNMPFNIKLTQKTIERTALLTLVLGFIAAFFVLDLREYFTLHYLQARQESFGVFYAEHQALVIAGYMLLYIAMAALSLPGAAALTLAGGALLGLVTGAIAVSFASTIGATLACAASRFVFRDWIQRSFGGEKLSAINRGIEREGSFYLFTLRLIPVFPFFMINLLMGLSRLPLRSFYWVSQLGMLPGTIVYVNAGRELAKLDSLGGIFSPGIIISFALIGLFPITAKKLLGLYRKKRGLDVHPEGGGNA</sequence>
<keyword evidence="4 6" id="KW-1133">Transmembrane helix</keyword>
<keyword evidence="2" id="KW-1003">Cell membrane</keyword>
<feature type="transmembrane region" description="Helical" evidence="6">
    <location>
        <begin position="151"/>
        <end position="173"/>
    </location>
</feature>
<keyword evidence="3 6" id="KW-0812">Transmembrane</keyword>
<evidence type="ECO:0000256" key="5">
    <source>
        <dbReference type="ARBA" id="ARBA00023136"/>
    </source>
</evidence>
<keyword evidence="5 6" id="KW-0472">Membrane</keyword>
<evidence type="ECO:0000256" key="4">
    <source>
        <dbReference type="ARBA" id="ARBA00022989"/>
    </source>
</evidence>
<evidence type="ECO:0000313" key="8">
    <source>
        <dbReference type="EMBL" id="KKM06375.1"/>
    </source>
</evidence>
<gene>
    <name evidence="8" type="ORF">LCGC14_1744620</name>
</gene>